<feature type="region of interest" description="Disordered" evidence="1">
    <location>
        <begin position="16"/>
        <end position="38"/>
    </location>
</feature>
<dbReference type="EMBL" id="JAPFFF010000001">
    <property type="protein sequence ID" value="KAK8898768.1"/>
    <property type="molecule type" value="Genomic_DNA"/>
</dbReference>
<evidence type="ECO:0000313" key="3">
    <source>
        <dbReference type="Proteomes" id="UP001470230"/>
    </source>
</evidence>
<gene>
    <name evidence="2" type="ORF">M9Y10_001060</name>
</gene>
<accession>A0ABR2L604</accession>
<evidence type="ECO:0000256" key="1">
    <source>
        <dbReference type="SAM" id="MobiDB-lite"/>
    </source>
</evidence>
<comment type="caution">
    <text evidence="2">The sequence shown here is derived from an EMBL/GenBank/DDBJ whole genome shotgun (WGS) entry which is preliminary data.</text>
</comment>
<keyword evidence="3" id="KW-1185">Reference proteome</keyword>
<name>A0ABR2L604_9EUKA</name>
<proteinExistence type="predicted"/>
<organism evidence="2 3">
    <name type="scientific">Tritrichomonas musculus</name>
    <dbReference type="NCBI Taxonomy" id="1915356"/>
    <lineage>
        <taxon>Eukaryota</taxon>
        <taxon>Metamonada</taxon>
        <taxon>Parabasalia</taxon>
        <taxon>Tritrichomonadida</taxon>
        <taxon>Tritrichomonadidae</taxon>
        <taxon>Tritrichomonas</taxon>
    </lineage>
</organism>
<protein>
    <submittedName>
        <fullName evidence="2">Uncharacterized protein</fullName>
    </submittedName>
</protein>
<sequence length="112" mass="13432">MNRSIQDLSQLRQWRKDKNIEIERDPYSKPPDKQKSSDEYHFFNYDPIQNPDLANIHISKKKKTSDKAILSIPLDFTKETKTNYKRHDNTEFGFDVRIFLTKNNAPFFPIRK</sequence>
<evidence type="ECO:0000313" key="2">
    <source>
        <dbReference type="EMBL" id="KAK8898768.1"/>
    </source>
</evidence>
<reference evidence="2 3" key="1">
    <citation type="submission" date="2024-04" db="EMBL/GenBank/DDBJ databases">
        <title>Tritrichomonas musculus Genome.</title>
        <authorList>
            <person name="Alves-Ferreira E."/>
            <person name="Grigg M."/>
            <person name="Lorenzi H."/>
            <person name="Galac M."/>
        </authorList>
    </citation>
    <scope>NUCLEOTIDE SEQUENCE [LARGE SCALE GENOMIC DNA]</scope>
    <source>
        <strain evidence="2 3">EAF2021</strain>
    </source>
</reference>
<dbReference type="Proteomes" id="UP001470230">
    <property type="component" value="Unassembled WGS sequence"/>
</dbReference>